<keyword evidence="1" id="KW-0732">Signal</keyword>
<gene>
    <name evidence="2" type="ORF">HY912_15925</name>
</gene>
<evidence type="ECO:0000313" key="2">
    <source>
        <dbReference type="EMBL" id="MBI5250977.1"/>
    </source>
</evidence>
<dbReference type="Proteomes" id="UP000807825">
    <property type="component" value="Unassembled WGS sequence"/>
</dbReference>
<evidence type="ECO:0000256" key="1">
    <source>
        <dbReference type="SAM" id="SignalP"/>
    </source>
</evidence>
<feature type="chain" id="PRO_5038913309" evidence="1">
    <location>
        <begin position="20"/>
        <end position="113"/>
    </location>
</feature>
<feature type="signal peptide" evidence="1">
    <location>
        <begin position="1"/>
        <end position="19"/>
    </location>
</feature>
<dbReference type="EMBL" id="JACRDE010000413">
    <property type="protein sequence ID" value="MBI5250977.1"/>
    <property type="molecule type" value="Genomic_DNA"/>
</dbReference>
<name>A0A9D6Z4X0_9BACT</name>
<dbReference type="AlphaFoldDB" id="A0A9D6Z4X0"/>
<protein>
    <submittedName>
        <fullName evidence="2">Uncharacterized protein</fullName>
    </submittedName>
</protein>
<organism evidence="2 3">
    <name type="scientific">Desulfomonile tiedjei</name>
    <dbReference type="NCBI Taxonomy" id="2358"/>
    <lineage>
        <taxon>Bacteria</taxon>
        <taxon>Pseudomonadati</taxon>
        <taxon>Thermodesulfobacteriota</taxon>
        <taxon>Desulfomonilia</taxon>
        <taxon>Desulfomonilales</taxon>
        <taxon>Desulfomonilaceae</taxon>
        <taxon>Desulfomonile</taxon>
    </lineage>
</organism>
<accession>A0A9D6Z4X0</accession>
<evidence type="ECO:0000313" key="3">
    <source>
        <dbReference type="Proteomes" id="UP000807825"/>
    </source>
</evidence>
<sequence length="113" mass="12581">MVRSALILLLAISWLPATAEAFSLPLSGSKQKFEAEDCPSNVRQALKAGKRDASRFATRNPLGTWSGFLSTGRAVIRKCSPLMKKTYIEAARNTITKKIKRKRVFTPKRSLTK</sequence>
<proteinExistence type="predicted"/>
<comment type="caution">
    <text evidence="2">The sequence shown here is derived from an EMBL/GenBank/DDBJ whole genome shotgun (WGS) entry which is preliminary data.</text>
</comment>
<reference evidence="2" key="1">
    <citation type="submission" date="2020-07" db="EMBL/GenBank/DDBJ databases">
        <title>Huge and variable diversity of episymbiotic CPR bacteria and DPANN archaea in groundwater ecosystems.</title>
        <authorList>
            <person name="He C.Y."/>
            <person name="Keren R."/>
            <person name="Whittaker M."/>
            <person name="Farag I.F."/>
            <person name="Doudna J."/>
            <person name="Cate J.H.D."/>
            <person name="Banfield J.F."/>
        </authorList>
    </citation>
    <scope>NUCLEOTIDE SEQUENCE</scope>
    <source>
        <strain evidence="2">NC_groundwater_1664_Pr3_B-0.1um_52_9</strain>
    </source>
</reference>